<sequence length="167" mass="17681">MLCLIVLTFVHFQISHGFHFDFFSGAVTVGTPIVLSWHRDTSNTGQIGFRMVPLQDPSDSATITTTDTTQLNGTVTLTLLDPGFYFVAAIGPNSTTMTTSQTFKAASGSSESSTMSSLSQIGTTSVFATSSIESAQSTSPGSTNDSSTTSVQRIRIRSVGIILLLVQ</sequence>
<accession>A0AA39NHK4</accession>
<keyword evidence="1" id="KW-0732">Signal</keyword>
<proteinExistence type="predicted"/>
<gene>
    <name evidence="2" type="ORF">IW261DRAFT_1522651</name>
</gene>
<dbReference type="AlphaFoldDB" id="A0AA39NHK4"/>
<comment type="caution">
    <text evidence="2">The sequence shown here is derived from an EMBL/GenBank/DDBJ whole genome shotgun (WGS) entry which is preliminary data.</text>
</comment>
<organism evidence="2 3">
    <name type="scientific">Armillaria novae-zelandiae</name>
    <dbReference type="NCBI Taxonomy" id="153914"/>
    <lineage>
        <taxon>Eukaryota</taxon>
        <taxon>Fungi</taxon>
        <taxon>Dikarya</taxon>
        <taxon>Basidiomycota</taxon>
        <taxon>Agaricomycotina</taxon>
        <taxon>Agaricomycetes</taxon>
        <taxon>Agaricomycetidae</taxon>
        <taxon>Agaricales</taxon>
        <taxon>Marasmiineae</taxon>
        <taxon>Physalacriaceae</taxon>
        <taxon>Armillaria</taxon>
    </lineage>
</organism>
<feature type="chain" id="PRO_5041257046" evidence="1">
    <location>
        <begin position="18"/>
        <end position="167"/>
    </location>
</feature>
<feature type="signal peptide" evidence="1">
    <location>
        <begin position="1"/>
        <end position="17"/>
    </location>
</feature>
<name>A0AA39NHK4_9AGAR</name>
<dbReference type="EMBL" id="JAUEPR010000090">
    <property type="protein sequence ID" value="KAK0465759.1"/>
    <property type="molecule type" value="Genomic_DNA"/>
</dbReference>
<dbReference type="Proteomes" id="UP001175227">
    <property type="component" value="Unassembled WGS sequence"/>
</dbReference>
<protein>
    <submittedName>
        <fullName evidence="2">Uncharacterized protein</fullName>
    </submittedName>
</protein>
<reference evidence="2" key="1">
    <citation type="submission" date="2023-06" db="EMBL/GenBank/DDBJ databases">
        <authorList>
            <consortium name="Lawrence Berkeley National Laboratory"/>
            <person name="Ahrendt S."/>
            <person name="Sahu N."/>
            <person name="Indic B."/>
            <person name="Wong-Bajracharya J."/>
            <person name="Merenyi Z."/>
            <person name="Ke H.-M."/>
            <person name="Monk M."/>
            <person name="Kocsube S."/>
            <person name="Drula E."/>
            <person name="Lipzen A."/>
            <person name="Balint B."/>
            <person name="Henrissat B."/>
            <person name="Andreopoulos B."/>
            <person name="Martin F.M."/>
            <person name="Harder C.B."/>
            <person name="Rigling D."/>
            <person name="Ford K.L."/>
            <person name="Foster G.D."/>
            <person name="Pangilinan J."/>
            <person name="Papanicolaou A."/>
            <person name="Barry K."/>
            <person name="LaButti K."/>
            <person name="Viragh M."/>
            <person name="Koriabine M."/>
            <person name="Yan M."/>
            <person name="Riley R."/>
            <person name="Champramary S."/>
            <person name="Plett K.L."/>
            <person name="Tsai I.J."/>
            <person name="Slot J."/>
            <person name="Sipos G."/>
            <person name="Plett J."/>
            <person name="Nagy L.G."/>
            <person name="Grigoriev I.V."/>
        </authorList>
    </citation>
    <scope>NUCLEOTIDE SEQUENCE</scope>
    <source>
        <strain evidence="2">ICMP 16352</strain>
    </source>
</reference>
<evidence type="ECO:0000313" key="2">
    <source>
        <dbReference type="EMBL" id="KAK0465759.1"/>
    </source>
</evidence>
<keyword evidence="3" id="KW-1185">Reference proteome</keyword>
<evidence type="ECO:0000313" key="3">
    <source>
        <dbReference type="Proteomes" id="UP001175227"/>
    </source>
</evidence>
<evidence type="ECO:0000256" key="1">
    <source>
        <dbReference type="SAM" id="SignalP"/>
    </source>
</evidence>